<keyword evidence="4 8" id="KW-0808">Transferase</keyword>
<evidence type="ECO:0000256" key="8">
    <source>
        <dbReference type="RuleBase" id="RU366017"/>
    </source>
</evidence>
<dbReference type="PANTHER" id="PTHR21461:SF7">
    <property type="entry name" value="GLYCOSYLTRANSFERASE FAMILY 92 PROTEIN"/>
    <property type="match status" value="1"/>
</dbReference>
<evidence type="ECO:0000256" key="4">
    <source>
        <dbReference type="ARBA" id="ARBA00022679"/>
    </source>
</evidence>
<evidence type="ECO:0000256" key="7">
    <source>
        <dbReference type="ARBA" id="ARBA00023136"/>
    </source>
</evidence>
<dbReference type="EMBL" id="CAJGYM010000043">
    <property type="protein sequence ID" value="CAD6194287.1"/>
    <property type="molecule type" value="Genomic_DNA"/>
</dbReference>
<evidence type="ECO:0000313" key="10">
    <source>
        <dbReference type="Proteomes" id="UP000835052"/>
    </source>
</evidence>
<comment type="subcellular location">
    <subcellularLocation>
        <location evidence="1">Membrane</location>
        <topology evidence="1">Single-pass membrane protein</topology>
    </subcellularLocation>
</comment>
<dbReference type="GO" id="GO:0016757">
    <property type="term" value="F:glycosyltransferase activity"/>
    <property type="evidence" value="ECO:0007669"/>
    <property type="project" value="UniProtKB-UniRule"/>
</dbReference>
<dbReference type="GO" id="GO:0016020">
    <property type="term" value="C:membrane"/>
    <property type="evidence" value="ECO:0007669"/>
    <property type="project" value="UniProtKB-SubCell"/>
</dbReference>
<comment type="caution">
    <text evidence="9">The sequence shown here is derived from an EMBL/GenBank/DDBJ whole genome shotgun (WGS) entry which is preliminary data.</text>
</comment>
<evidence type="ECO:0000256" key="3">
    <source>
        <dbReference type="ARBA" id="ARBA00022676"/>
    </source>
</evidence>
<name>A0A8S1HGI6_9PELO</name>
<protein>
    <recommendedName>
        <fullName evidence="8">Glycosyltransferase family 92 protein</fullName>
        <ecNumber evidence="8">2.4.1.-</ecNumber>
    </recommendedName>
</protein>
<evidence type="ECO:0000256" key="5">
    <source>
        <dbReference type="ARBA" id="ARBA00022692"/>
    </source>
</evidence>
<proteinExistence type="inferred from homology"/>
<organism evidence="9 10">
    <name type="scientific">Caenorhabditis auriculariae</name>
    <dbReference type="NCBI Taxonomy" id="2777116"/>
    <lineage>
        <taxon>Eukaryota</taxon>
        <taxon>Metazoa</taxon>
        <taxon>Ecdysozoa</taxon>
        <taxon>Nematoda</taxon>
        <taxon>Chromadorea</taxon>
        <taxon>Rhabditida</taxon>
        <taxon>Rhabditina</taxon>
        <taxon>Rhabditomorpha</taxon>
        <taxon>Rhabditoidea</taxon>
        <taxon>Rhabditidae</taxon>
        <taxon>Peloderinae</taxon>
        <taxon>Caenorhabditis</taxon>
    </lineage>
</organism>
<comment type="similarity">
    <text evidence="2 8">Belongs to the glycosyltransferase 92 family.</text>
</comment>
<reference evidence="9" key="1">
    <citation type="submission" date="2020-10" db="EMBL/GenBank/DDBJ databases">
        <authorList>
            <person name="Kikuchi T."/>
        </authorList>
    </citation>
    <scope>NUCLEOTIDE SEQUENCE</scope>
    <source>
        <strain evidence="9">NKZ352</strain>
    </source>
</reference>
<keyword evidence="5" id="KW-0812">Transmembrane</keyword>
<gene>
    <name evidence="9" type="ORF">CAUJ_LOCUS10206</name>
</gene>
<dbReference type="AlphaFoldDB" id="A0A8S1HGI6"/>
<dbReference type="InterPro" id="IPR008166">
    <property type="entry name" value="Glyco_transf_92"/>
</dbReference>
<keyword evidence="3 8" id="KW-0328">Glycosyltransferase</keyword>
<evidence type="ECO:0000256" key="2">
    <source>
        <dbReference type="ARBA" id="ARBA00007647"/>
    </source>
</evidence>
<dbReference type="PANTHER" id="PTHR21461">
    <property type="entry name" value="GLYCOSYLTRANSFERASE FAMILY 92 PROTEIN"/>
    <property type="match status" value="1"/>
</dbReference>
<dbReference type="Pfam" id="PF01697">
    <property type="entry name" value="Glyco_transf_92"/>
    <property type="match status" value="2"/>
</dbReference>
<evidence type="ECO:0000256" key="1">
    <source>
        <dbReference type="ARBA" id="ARBA00004167"/>
    </source>
</evidence>
<evidence type="ECO:0000256" key="6">
    <source>
        <dbReference type="ARBA" id="ARBA00022989"/>
    </source>
</evidence>
<keyword evidence="10" id="KW-1185">Reference proteome</keyword>
<accession>A0A8S1HGI6</accession>
<keyword evidence="7" id="KW-0472">Membrane</keyword>
<sequence length="435" mass="51362">MYYSWLPSEEFISLQQKKFFREIYSGSSNFNFSNVSTTRAPEIVQPKTRNQAAQKFSPYGNESALEYYRHYMNSSLQAYDSKKKAYYFYVEPYRPAEDITLLSAFEFPDEIHIVQSSINNEGATVYCRYFDEYSQEISTPFKSFFYTKYVVYCPRIKGTKKVSLSHEADSEPEIPIPMVDRTNQEPKHFFGVCLCPVYGNEPKWLMLTELIEHYKMQGATHFYIYIRHMAHYDKHILNDYVRTGEVEVVTLLERHWRIGDYWQHIGIQDCMLRSRGFSKWNAFADVDERLTALNGTILQYLKNIKDPLLANDRQVIDWMPTNRYHNTSSVGAYGHTTKCIVDTQKALIMGVHYVLLYHPGYYQKYIEADEGVVRHYRDVNMSDWGTRWLKSVEAMGNFSMTNYPENLQKELTSRVVSRIRYVYKTDHLNETKLSR</sequence>
<dbReference type="EC" id="2.4.1.-" evidence="8"/>
<dbReference type="OrthoDB" id="5801206at2759"/>
<dbReference type="Proteomes" id="UP000835052">
    <property type="component" value="Unassembled WGS sequence"/>
</dbReference>
<evidence type="ECO:0000313" key="9">
    <source>
        <dbReference type="EMBL" id="CAD6194287.1"/>
    </source>
</evidence>
<dbReference type="GO" id="GO:0005737">
    <property type="term" value="C:cytoplasm"/>
    <property type="evidence" value="ECO:0007669"/>
    <property type="project" value="TreeGrafter"/>
</dbReference>
<keyword evidence="6" id="KW-1133">Transmembrane helix</keyword>